<dbReference type="Proteomes" id="UP000295620">
    <property type="component" value="Unassembled WGS sequence"/>
</dbReference>
<feature type="domain" description="DUF6850" evidence="1">
    <location>
        <begin position="46"/>
        <end position="510"/>
    </location>
</feature>
<dbReference type="Pfam" id="PF21012">
    <property type="entry name" value="DUF6850"/>
    <property type="match status" value="1"/>
</dbReference>
<gene>
    <name evidence="2" type="ORF">ATK78_0750</name>
</gene>
<dbReference type="InterPro" id="IPR049236">
    <property type="entry name" value="DUF6850"/>
</dbReference>
<organism evidence="2 3">
    <name type="scientific">Pedobacter metabolipauper</name>
    <dbReference type="NCBI Taxonomy" id="425513"/>
    <lineage>
        <taxon>Bacteria</taxon>
        <taxon>Pseudomonadati</taxon>
        <taxon>Bacteroidota</taxon>
        <taxon>Sphingobacteriia</taxon>
        <taxon>Sphingobacteriales</taxon>
        <taxon>Sphingobacteriaceae</taxon>
        <taxon>Pedobacter</taxon>
    </lineage>
</organism>
<keyword evidence="3" id="KW-1185">Reference proteome</keyword>
<name>A0A4R6SZV1_9SPHI</name>
<reference evidence="2 3" key="1">
    <citation type="submission" date="2019-03" db="EMBL/GenBank/DDBJ databases">
        <title>Genomic Encyclopedia of Archaeal and Bacterial Type Strains, Phase II (KMG-II): from individual species to whole genera.</title>
        <authorList>
            <person name="Goeker M."/>
        </authorList>
    </citation>
    <scope>NUCLEOTIDE SEQUENCE [LARGE SCALE GENOMIC DNA]</scope>
    <source>
        <strain evidence="2 3">DSM 19035</strain>
    </source>
</reference>
<sequence>MKLKTLFLLMMLPVRLLSQESKPADSIYFYDNALRNLKLHQSNGTFLLKNKSDQISLVSLDYDYQDGSFKKSQTAGSANVITFSADGIKKIGKFNLYGNFTYQRIKEEELAYALRGEEIDDQPFYYSAGYASKFSRQNYNGKGIVSYQLLKNKLYLSSGFNYKYYLAYRSTDPRMNLDWFDFKASPELTLLTKNINVGISGTLGYGTETIGTGFKNNDYAAGVLYPDRILYVNNGYGFYKRSKYNRFSRRKQYKGLGMHVTGNSGPWDLLLSIDYLNSFDKNQSLLDKSVNTEVFTDYTSKKITGSLLLTKRSRNNINQIELTFSDLNGEDYIYEYSGKNYTAKNQNAGINFMNSTFSGHHAIQWGTEVNYNHAYKKDALSSHLFEYSNVNPGIHGAYYHTSENKDRFSVLLSPSLILPFNVSASAPLTQETDFTKGVMYPDYAYHLSTSGMLNLKLNYISTTLNKSFRTGITLNTSVVSALKRPEIQLPAYSLPGKYRFNSNLSLNLYF</sequence>
<dbReference type="RefSeq" id="WP_133574685.1">
    <property type="nucleotide sequence ID" value="NZ_SNYC01000003.1"/>
</dbReference>
<evidence type="ECO:0000259" key="1">
    <source>
        <dbReference type="Pfam" id="PF21012"/>
    </source>
</evidence>
<proteinExistence type="predicted"/>
<protein>
    <recommendedName>
        <fullName evidence="1">DUF6850 domain-containing protein</fullName>
    </recommendedName>
</protein>
<comment type="caution">
    <text evidence="2">The sequence shown here is derived from an EMBL/GenBank/DDBJ whole genome shotgun (WGS) entry which is preliminary data.</text>
</comment>
<dbReference type="AlphaFoldDB" id="A0A4R6SZV1"/>
<dbReference type="OrthoDB" id="831538at2"/>
<evidence type="ECO:0000313" key="2">
    <source>
        <dbReference type="EMBL" id="TDQ11627.1"/>
    </source>
</evidence>
<evidence type="ECO:0000313" key="3">
    <source>
        <dbReference type="Proteomes" id="UP000295620"/>
    </source>
</evidence>
<dbReference type="EMBL" id="SNYC01000003">
    <property type="protein sequence ID" value="TDQ11627.1"/>
    <property type="molecule type" value="Genomic_DNA"/>
</dbReference>
<accession>A0A4R6SZV1</accession>